<evidence type="ECO:0000256" key="1">
    <source>
        <dbReference type="ARBA" id="ARBA00004613"/>
    </source>
</evidence>
<comment type="subcellular location">
    <subcellularLocation>
        <location evidence="1">Secreted</location>
    </subcellularLocation>
</comment>
<dbReference type="InterPro" id="IPR002157">
    <property type="entry name" value="Cbl-bd_prot"/>
</dbReference>
<evidence type="ECO:0000256" key="4">
    <source>
        <dbReference type="ARBA" id="ARBA00022525"/>
    </source>
</evidence>
<evidence type="ECO:0000256" key="6">
    <source>
        <dbReference type="ARBA" id="ARBA00023285"/>
    </source>
</evidence>
<organism evidence="9 10">
    <name type="scientific">Crypturellus soui</name>
    <dbReference type="NCBI Taxonomy" id="458187"/>
    <lineage>
        <taxon>Eukaryota</taxon>
        <taxon>Metazoa</taxon>
        <taxon>Chordata</taxon>
        <taxon>Craniata</taxon>
        <taxon>Vertebrata</taxon>
        <taxon>Euteleostomi</taxon>
        <taxon>Archelosauria</taxon>
        <taxon>Archosauria</taxon>
        <taxon>Dinosauria</taxon>
        <taxon>Saurischia</taxon>
        <taxon>Theropoda</taxon>
        <taxon>Coelurosauria</taxon>
        <taxon>Aves</taxon>
        <taxon>Palaeognathae</taxon>
        <taxon>Tinamiformes</taxon>
        <taxon>Tinamidae</taxon>
        <taxon>Crypturellus</taxon>
    </lineage>
</organism>
<dbReference type="PANTHER" id="PTHR10559:SF15">
    <property type="entry name" value="COBALAMIN BINDING INTRINSIC FACTOR"/>
    <property type="match status" value="1"/>
</dbReference>
<accession>A0A7K4JZ54</accession>
<gene>
    <name evidence="9" type="primary">Gif</name>
    <name evidence="9" type="ORF">CRYSOU_R03252</name>
</gene>
<feature type="non-terminal residue" evidence="9">
    <location>
        <position position="1"/>
    </location>
</feature>
<dbReference type="InterPro" id="IPR051588">
    <property type="entry name" value="Cobalamin_Transport"/>
</dbReference>
<dbReference type="Pfam" id="PF14478">
    <property type="entry name" value="DUF4430"/>
    <property type="match status" value="1"/>
</dbReference>
<evidence type="ECO:0000256" key="3">
    <source>
        <dbReference type="ARBA" id="ARBA00022426"/>
    </source>
</evidence>
<dbReference type="Pfam" id="PF01122">
    <property type="entry name" value="Cobalamin_bind"/>
    <property type="match status" value="1"/>
</dbReference>
<evidence type="ECO:0000256" key="2">
    <source>
        <dbReference type="ARBA" id="ARBA00006449"/>
    </source>
</evidence>
<keyword evidence="5" id="KW-0732">Signal</keyword>
<keyword evidence="10" id="KW-1185">Reference proteome</keyword>
<dbReference type="GO" id="GO:0005615">
    <property type="term" value="C:extracellular space"/>
    <property type="evidence" value="ECO:0007669"/>
    <property type="project" value="TreeGrafter"/>
</dbReference>
<dbReference type="PANTHER" id="PTHR10559">
    <property type="entry name" value="TRANSCOBALAMIN-1/GASTRIC INTRINSIC FACTOR"/>
    <property type="match status" value="1"/>
</dbReference>
<comment type="similarity">
    <text evidence="2">Belongs to the eukaryotic cobalamin transport proteins family.</text>
</comment>
<evidence type="ECO:0000259" key="8">
    <source>
        <dbReference type="Pfam" id="PF14478"/>
    </source>
</evidence>
<feature type="binding site" evidence="7">
    <location>
        <position position="53"/>
    </location>
    <ligand>
        <name>cyanocob(III)alamin</name>
        <dbReference type="ChEBI" id="CHEBI:17439"/>
    </ligand>
</feature>
<evidence type="ECO:0000313" key="9">
    <source>
        <dbReference type="EMBL" id="NWI09380.1"/>
    </source>
</evidence>
<dbReference type="OrthoDB" id="6343110at2759"/>
<comment type="caution">
    <text evidence="9">The sequence shown here is derived from an EMBL/GenBank/DDBJ whole genome shotgun (WGS) entry which is preliminary data.</text>
</comment>
<evidence type="ECO:0000256" key="5">
    <source>
        <dbReference type="ARBA" id="ARBA00022729"/>
    </source>
</evidence>
<dbReference type="GO" id="GO:0006824">
    <property type="term" value="P:cobalt ion transport"/>
    <property type="evidence" value="ECO:0007669"/>
    <property type="project" value="UniProtKB-KW"/>
</dbReference>
<keyword evidence="6 7" id="KW-0170">Cobalt</keyword>
<name>A0A7K4JZ54_9AVES</name>
<reference evidence="9 10" key="1">
    <citation type="submission" date="2019-09" db="EMBL/GenBank/DDBJ databases">
        <title>Bird 10,000 Genomes (B10K) Project - Family phase.</title>
        <authorList>
            <person name="Zhang G."/>
        </authorList>
    </citation>
    <scope>NUCLEOTIDE SEQUENCE [LARGE SCALE GENOMIC DNA]</scope>
    <source>
        <strain evidence="9">B10K-MSB-42743</strain>
        <tissue evidence="9">Heart</tissue>
    </source>
</reference>
<dbReference type="EMBL" id="VWPX01002463">
    <property type="protein sequence ID" value="NWI09380.1"/>
    <property type="molecule type" value="Genomic_DNA"/>
</dbReference>
<feature type="non-terminal residue" evidence="9">
    <location>
        <position position="197"/>
    </location>
</feature>
<sequence>QQNGLIGNIYSTGLALQALTATAVFYAPREWDCGQAFSAVLEQHLEQPMAIAQLLPALLGRTYLDATGLYCGAGTAAPAAHSATAAHEAAPLITVYYSVTNELRGAPFHYSTRVRVAAGAVLLAVLQAAQEQDPAHFSFRTEASSWGPMVVAINGLAASATDKTYWALWSGGNKLQQGVGSYVPHDGEHIEAVFSTY</sequence>
<keyword evidence="3" id="KW-0406">Ion transport</keyword>
<feature type="binding site" evidence="7">
    <location>
        <position position="8"/>
    </location>
    <ligand>
        <name>cyanocob(III)alamin</name>
        <dbReference type="ChEBI" id="CHEBI:17439"/>
    </ligand>
</feature>
<protein>
    <submittedName>
        <fullName evidence="9">IF factor</fullName>
    </submittedName>
</protein>
<dbReference type="AlphaFoldDB" id="A0A7K4JZ54"/>
<dbReference type="Gene3D" id="2.170.130.30">
    <property type="match status" value="1"/>
</dbReference>
<keyword evidence="3" id="KW-0813">Transport</keyword>
<dbReference type="InterPro" id="IPR027954">
    <property type="entry name" value="Transcobalamin-like_C"/>
</dbReference>
<dbReference type="Gene3D" id="1.50.10.20">
    <property type="match status" value="1"/>
</dbReference>
<feature type="domain" description="Transcobalamin-like C-terminal" evidence="8">
    <location>
        <begin position="119"/>
        <end position="191"/>
    </location>
</feature>
<evidence type="ECO:0000256" key="7">
    <source>
        <dbReference type="PIRSR" id="PIRSR602157-1"/>
    </source>
</evidence>
<feature type="binding site" evidence="7">
    <location>
        <begin position="166"/>
        <end position="168"/>
    </location>
    <ligand>
        <name>cyanocob(III)alamin</name>
        <dbReference type="ChEBI" id="CHEBI:17439"/>
    </ligand>
</feature>
<dbReference type="GO" id="GO:0015889">
    <property type="term" value="P:cobalamin transport"/>
    <property type="evidence" value="ECO:0007669"/>
    <property type="project" value="InterPro"/>
</dbReference>
<dbReference type="GO" id="GO:0031419">
    <property type="term" value="F:cobalamin binding"/>
    <property type="evidence" value="ECO:0007669"/>
    <property type="project" value="InterPro"/>
</dbReference>
<keyword evidence="4" id="KW-0964">Secreted</keyword>
<feature type="binding site" evidence="7">
    <location>
        <position position="197"/>
    </location>
    <ligand>
        <name>cyanocob(III)alamin</name>
        <dbReference type="ChEBI" id="CHEBI:17439"/>
    </ligand>
</feature>
<keyword evidence="3" id="KW-0171">Cobalt transport</keyword>
<feature type="binding site" evidence="7">
    <location>
        <position position="175"/>
    </location>
    <ligand>
        <name>cyanocob(III)alamin</name>
        <dbReference type="ChEBI" id="CHEBI:17439"/>
    </ligand>
</feature>
<proteinExistence type="inferred from homology"/>
<dbReference type="Proteomes" id="UP000545332">
    <property type="component" value="Unassembled WGS sequence"/>
</dbReference>
<evidence type="ECO:0000313" key="10">
    <source>
        <dbReference type="Proteomes" id="UP000545332"/>
    </source>
</evidence>